<evidence type="ECO:0000313" key="1">
    <source>
        <dbReference type="EMBL" id="ABG99858.1"/>
    </source>
</evidence>
<protein>
    <recommendedName>
        <fullName evidence="3">Ferritin-like domain-containing protein</fullName>
    </recommendedName>
</protein>
<dbReference type="KEGG" id="rha:RHA1_ro08814"/>
<dbReference type="EMBL" id="CP000432">
    <property type="protein sequence ID" value="ABG99858.1"/>
    <property type="molecule type" value="Genomic_DNA"/>
</dbReference>
<dbReference type="AlphaFoldDB" id="Q0RXX8"/>
<dbReference type="SUPFAM" id="SSF47240">
    <property type="entry name" value="Ferritin-like"/>
    <property type="match status" value="1"/>
</dbReference>
<dbReference type="Gene3D" id="1.10.620.20">
    <property type="entry name" value="Ribonucleotide Reductase, subunit A"/>
    <property type="match status" value="1"/>
</dbReference>
<gene>
    <name evidence="1" type="ordered locus">RHA1_ro08814</name>
</gene>
<keyword evidence="1" id="KW-0614">Plasmid</keyword>
<dbReference type="HOGENOM" id="CLU_1004286_0_0_11"/>
<sequence>MSELNVLDAIASGECEDPLAGDEFLELMWERRQNFWDSKPEAERTHYVGFQEANEQSQEMARERLKIQCHAELFAAYVCAEVLDFCPWQDLRGDLAKQSYDEFVHFKLIRAHLRKMGGDYEPGYVPPIADWTSLLSQIHLNGNRYYNDPVQRLVAKSTGLQFAVEGWDELYIHPHFMELIKEKDEELWDIFDGQIAADERLHHENGQRIFIKCGGDIKLQRTAIMHFDHASAGLHKAGLGFKSYFEEQGGAPDTSAEQPDIPEVPFSQYFAGRNLPE</sequence>
<organism evidence="1 2">
    <name type="scientific">Rhodococcus jostii (strain RHA1)</name>
    <dbReference type="NCBI Taxonomy" id="101510"/>
    <lineage>
        <taxon>Bacteria</taxon>
        <taxon>Bacillati</taxon>
        <taxon>Actinomycetota</taxon>
        <taxon>Actinomycetes</taxon>
        <taxon>Mycobacteriales</taxon>
        <taxon>Nocardiaceae</taxon>
        <taxon>Rhodococcus</taxon>
    </lineage>
</organism>
<dbReference type="Proteomes" id="UP000008710">
    <property type="component" value="Plasmid pRHL1"/>
</dbReference>
<reference evidence="2" key="1">
    <citation type="journal article" date="2006" name="Proc. Natl. Acad. Sci. U.S.A.">
        <title>The complete genome of Rhodococcus sp. RHA1 provides insights into a catabolic powerhouse.</title>
        <authorList>
            <person name="McLeod M.P."/>
            <person name="Warren R.L."/>
            <person name="Hsiao W.W.L."/>
            <person name="Araki N."/>
            <person name="Myhre M."/>
            <person name="Fernandes C."/>
            <person name="Miyazawa D."/>
            <person name="Wong W."/>
            <person name="Lillquist A.L."/>
            <person name="Wang D."/>
            <person name="Dosanjh M."/>
            <person name="Hara H."/>
            <person name="Petrescu A."/>
            <person name="Morin R.D."/>
            <person name="Yang G."/>
            <person name="Stott J.M."/>
            <person name="Schein J.E."/>
            <person name="Shin H."/>
            <person name="Smailus D."/>
            <person name="Siddiqui A.S."/>
            <person name="Marra M.A."/>
            <person name="Jones S.J.M."/>
            <person name="Holt R."/>
            <person name="Brinkman F.S.L."/>
            <person name="Miyauchi K."/>
            <person name="Fukuda M."/>
            <person name="Davies J.E."/>
            <person name="Mohn W.W."/>
            <person name="Eltis L.D."/>
        </authorList>
    </citation>
    <scope>NUCLEOTIDE SEQUENCE [LARGE SCALE GENOMIC DNA]</scope>
    <source>
        <strain evidence="2">RHA1</strain>
    </source>
</reference>
<evidence type="ECO:0000313" key="2">
    <source>
        <dbReference type="Proteomes" id="UP000008710"/>
    </source>
</evidence>
<dbReference type="RefSeq" id="WP_011599539.1">
    <property type="nucleotide sequence ID" value="NC_008269.1"/>
</dbReference>
<dbReference type="InterPro" id="IPR009078">
    <property type="entry name" value="Ferritin-like_SF"/>
</dbReference>
<accession>Q0RXX8</accession>
<dbReference type="GO" id="GO:0016491">
    <property type="term" value="F:oxidoreductase activity"/>
    <property type="evidence" value="ECO:0007669"/>
    <property type="project" value="InterPro"/>
</dbReference>
<geneLocation type="plasmid" evidence="1 2">
    <name>pRHL1</name>
</geneLocation>
<dbReference type="PATRIC" id="fig|101510.16.peg.8144"/>
<dbReference type="InterPro" id="IPR012348">
    <property type="entry name" value="RNR-like"/>
</dbReference>
<name>Q0RXX8_RHOJR</name>
<dbReference type="OrthoDB" id="9778629at2"/>
<evidence type="ECO:0008006" key="3">
    <source>
        <dbReference type="Google" id="ProtNLM"/>
    </source>
</evidence>
<proteinExistence type="predicted"/>